<dbReference type="InterPro" id="IPR039528">
    <property type="entry name" value="DPM1-like"/>
</dbReference>
<protein>
    <recommendedName>
        <fullName evidence="4">Glycosyltransferase 2-like domain-containing protein</fullName>
    </recommendedName>
</protein>
<sequence length="240" mass="28023">MYQQKPEISIILPVKNERKNLAWTVDKIRKVVRPKFELIIVYDDEKDNTLPVARKLVSRHRNIRLVRNDFGKGVVNATLKGFNTARGEILVMMAADRTDDPKTLNSMYEKIEQGYDIVCPTRYSKGGRIVSKVTLKSVLSRLSGITTPYLLGIPTSDLTYSYKMFKKEILKSIKIESRGGFEFAEELLIKGYFAGFKVTEVPTFWVDRKYGKSKFKLMKWLPKYIYWYLFGVYQRFKRSI</sequence>
<name>A0A0G0RCS6_9BACT</name>
<organism evidence="5 6">
    <name type="scientific">Candidatus Woesebacteria bacterium GW2011_GWA1_39_21</name>
    <dbReference type="NCBI Taxonomy" id="1618550"/>
    <lineage>
        <taxon>Bacteria</taxon>
        <taxon>Candidatus Woeseibacteriota</taxon>
    </lineage>
</organism>
<dbReference type="GO" id="GO:0004582">
    <property type="term" value="F:dolichyl-phosphate beta-D-mannosyltransferase activity"/>
    <property type="evidence" value="ECO:0007669"/>
    <property type="project" value="InterPro"/>
</dbReference>
<feature type="domain" description="Glycosyltransferase 2-like" evidence="4">
    <location>
        <begin position="9"/>
        <end position="172"/>
    </location>
</feature>
<evidence type="ECO:0000256" key="2">
    <source>
        <dbReference type="ARBA" id="ARBA00022676"/>
    </source>
</evidence>
<evidence type="ECO:0000256" key="3">
    <source>
        <dbReference type="ARBA" id="ARBA00022679"/>
    </source>
</evidence>
<evidence type="ECO:0000256" key="1">
    <source>
        <dbReference type="ARBA" id="ARBA00006739"/>
    </source>
</evidence>
<reference evidence="5 6" key="1">
    <citation type="journal article" date="2015" name="Nature">
        <title>rRNA introns, odd ribosomes, and small enigmatic genomes across a large radiation of phyla.</title>
        <authorList>
            <person name="Brown C.T."/>
            <person name="Hug L.A."/>
            <person name="Thomas B.C."/>
            <person name="Sharon I."/>
            <person name="Castelle C.J."/>
            <person name="Singh A."/>
            <person name="Wilkins M.J."/>
            <person name="Williams K.H."/>
            <person name="Banfield J.F."/>
        </authorList>
    </citation>
    <scope>NUCLEOTIDE SEQUENCE [LARGE SCALE GENOMIC DNA]</scope>
</reference>
<gene>
    <name evidence="5" type="ORF">UT39_C0006G0008</name>
</gene>
<keyword evidence="2" id="KW-0328">Glycosyltransferase</keyword>
<dbReference type="PANTHER" id="PTHR43398:SF1">
    <property type="entry name" value="DOLICHOL-PHOSPHATE MANNOSYLTRANSFERASE SUBUNIT 1"/>
    <property type="match status" value="1"/>
</dbReference>
<dbReference type="Proteomes" id="UP000034246">
    <property type="component" value="Unassembled WGS sequence"/>
</dbReference>
<proteinExistence type="inferred from homology"/>
<dbReference type="AlphaFoldDB" id="A0A0G0RCS6"/>
<keyword evidence="3" id="KW-0808">Transferase</keyword>
<dbReference type="SUPFAM" id="SSF53448">
    <property type="entry name" value="Nucleotide-diphospho-sugar transferases"/>
    <property type="match status" value="1"/>
</dbReference>
<evidence type="ECO:0000313" key="5">
    <source>
        <dbReference type="EMBL" id="KKR11502.1"/>
    </source>
</evidence>
<evidence type="ECO:0000259" key="4">
    <source>
        <dbReference type="Pfam" id="PF00535"/>
    </source>
</evidence>
<dbReference type="Pfam" id="PF00535">
    <property type="entry name" value="Glycos_transf_2"/>
    <property type="match status" value="1"/>
</dbReference>
<dbReference type="InterPro" id="IPR029044">
    <property type="entry name" value="Nucleotide-diphossugar_trans"/>
</dbReference>
<dbReference type="STRING" id="1618550.UT39_C0006G0008"/>
<dbReference type="Gene3D" id="3.90.550.10">
    <property type="entry name" value="Spore Coat Polysaccharide Biosynthesis Protein SpsA, Chain A"/>
    <property type="match status" value="1"/>
</dbReference>
<dbReference type="PANTHER" id="PTHR43398">
    <property type="entry name" value="DOLICHOL-PHOSPHATE MANNOSYLTRANSFERASE SUBUNIT 1"/>
    <property type="match status" value="1"/>
</dbReference>
<evidence type="ECO:0000313" key="6">
    <source>
        <dbReference type="Proteomes" id="UP000034246"/>
    </source>
</evidence>
<comment type="caution">
    <text evidence="5">The sequence shown here is derived from an EMBL/GenBank/DDBJ whole genome shotgun (WGS) entry which is preliminary data.</text>
</comment>
<comment type="similarity">
    <text evidence="1">Belongs to the glycosyltransferase 2 family.</text>
</comment>
<dbReference type="EMBL" id="LBWP01000006">
    <property type="protein sequence ID" value="KKR11502.1"/>
    <property type="molecule type" value="Genomic_DNA"/>
</dbReference>
<accession>A0A0G0RCS6</accession>
<dbReference type="InterPro" id="IPR001173">
    <property type="entry name" value="Glyco_trans_2-like"/>
</dbReference>